<accession>A0A8J2W671</accession>
<feature type="coiled-coil region" evidence="1">
    <location>
        <begin position="195"/>
        <end position="331"/>
    </location>
</feature>
<evidence type="ECO:0000313" key="2">
    <source>
        <dbReference type="EMBL" id="CAG9568691.1"/>
    </source>
</evidence>
<name>A0A8J2W671_9NEOP</name>
<evidence type="ECO:0000256" key="1">
    <source>
        <dbReference type="SAM" id="Coils"/>
    </source>
</evidence>
<proteinExistence type="predicted"/>
<feature type="coiled-coil region" evidence="1">
    <location>
        <begin position="52"/>
        <end position="137"/>
    </location>
</feature>
<keyword evidence="3" id="KW-1185">Reference proteome</keyword>
<organism evidence="2 3">
    <name type="scientific">Danaus chrysippus</name>
    <name type="common">African queen</name>
    <dbReference type="NCBI Taxonomy" id="151541"/>
    <lineage>
        <taxon>Eukaryota</taxon>
        <taxon>Metazoa</taxon>
        <taxon>Ecdysozoa</taxon>
        <taxon>Arthropoda</taxon>
        <taxon>Hexapoda</taxon>
        <taxon>Insecta</taxon>
        <taxon>Pterygota</taxon>
        <taxon>Neoptera</taxon>
        <taxon>Endopterygota</taxon>
        <taxon>Lepidoptera</taxon>
        <taxon>Glossata</taxon>
        <taxon>Ditrysia</taxon>
        <taxon>Papilionoidea</taxon>
        <taxon>Nymphalidae</taxon>
        <taxon>Danainae</taxon>
        <taxon>Danaini</taxon>
        <taxon>Danaina</taxon>
        <taxon>Danaus</taxon>
        <taxon>Anosia</taxon>
    </lineage>
</organism>
<gene>
    <name evidence="2" type="ORF">DCHRY22_LOCUS8534</name>
</gene>
<keyword evidence="1" id="KW-0175">Coiled coil</keyword>
<dbReference type="AlphaFoldDB" id="A0A8J2W671"/>
<protein>
    <submittedName>
        <fullName evidence="2">(African queen) hypothetical protein</fullName>
    </submittedName>
</protein>
<evidence type="ECO:0000313" key="3">
    <source>
        <dbReference type="Proteomes" id="UP000789524"/>
    </source>
</evidence>
<sequence>MKECGYCVENKNRKEKYVEELDKEKIRECLKALEREKIANGMTSTKADEMALREMQKEQMKEKKRIRQSQEDVDMMWHELLLEDIRIKEEQERLRIEKNKQEMLERRLAYDEQISSANRKRREVMQSEREIENRRLEKMKYRMEQEYYEAITRKKNQQMKNKMNYIEGFNMKMNRMMNDKNIEGQVDNRIINTAIEELRKEREQKIARMKCLKMEKKLFIDNHLRERKLAENLEKETERIALMLKQEKEREADDVTKNIEVSRSNNKIKASHEYQNFLDDLNIERERQRKERMEIMARVKETAHNELTKKLEESKQELNNQIKYRQSLTKQIQDNQIIMKLENKEINDKDKPFTKKTITFKDAMKDMAKFGTNSENPVHPFRKMIQAKPDTPSSLPLIRKIN</sequence>
<dbReference type="EMBL" id="CAKASE010000061">
    <property type="protein sequence ID" value="CAG9568691.1"/>
    <property type="molecule type" value="Genomic_DNA"/>
</dbReference>
<reference evidence="2" key="1">
    <citation type="submission" date="2021-09" db="EMBL/GenBank/DDBJ databases">
        <authorList>
            <person name="Martin H S."/>
        </authorList>
    </citation>
    <scope>NUCLEOTIDE SEQUENCE</scope>
</reference>
<dbReference type="Proteomes" id="UP000789524">
    <property type="component" value="Unassembled WGS sequence"/>
</dbReference>
<comment type="caution">
    <text evidence="2">The sequence shown here is derived from an EMBL/GenBank/DDBJ whole genome shotgun (WGS) entry which is preliminary data.</text>
</comment>
<dbReference type="OrthoDB" id="7346168at2759"/>